<accession>A0A2A4GPF7</accession>
<dbReference type="InterPro" id="IPR054468">
    <property type="entry name" value="NrSPol-like_HBD"/>
</dbReference>
<evidence type="ECO:0000256" key="2">
    <source>
        <dbReference type="ARBA" id="ARBA00022801"/>
    </source>
</evidence>
<dbReference type="SMART" id="SM00885">
    <property type="entry name" value="D5_N"/>
    <property type="match status" value="1"/>
</dbReference>
<dbReference type="RefSeq" id="WP_096638153.1">
    <property type="nucleotide sequence ID" value="NZ_MWUQ01000011.1"/>
</dbReference>
<gene>
    <name evidence="5" type="ORF">B5C08_11285</name>
</gene>
<dbReference type="Pfam" id="PF08706">
    <property type="entry name" value="D5_N"/>
    <property type="match status" value="1"/>
</dbReference>
<dbReference type="Pfam" id="PF03288">
    <property type="entry name" value="Pox_D5"/>
    <property type="match status" value="1"/>
</dbReference>
<dbReference type="InterPro" id="IPR004968">
    <property type="entry name" value="DNA_primase/NTPase_C"/>
</dbReference>
<dbReference type="Proteomes" id="UP000218335">
    <property type="component" value="Unassembled WGS sequence"/>
</dbReference>
<dbReference type="EMBL" id="MWUU01000018">
    <property type="protein sequence ID" value="PCF54130.1"/>
    <property type="molecule type" value="Genomic_DNA"/>
</dbReference>
<comment type="caution">
    <text evidence="5">The sequence shown here is derived from an EMBL/GenBank/DDBJ whole genome shotgun (WGS) entry which is preliminary data.</text>
</comment>
<dbReference type="PROSITE" id="PS51206">
    <property type="entry name" value="SF3_HELICASE_1"/>
    <property type="match status" value="1"/>
</dbReference>
<dbReference type="InterPro" id="IPR014015">
    <property type="entry name" value="Helicase_SF3_DNA-vir"/>
</dbReference>
<evidence type="ECO:0000256" key="1">
    <source>
        <dbReference type="ARBA" id="ARBA00022741"/>
    </source>
</evidence>
<protein>
    <submittedName>
        <fullName evidence="5">DNA primase</fullName>
    </submittedName>
</protein>
<keyword evidence="4" id="KW-0067">ATP-binding</keyword>
<dbReference type="SUPFAM" id="SSF52540">
    <property type="entry name" value="P-loop containing nucleoside triphosphate hydrolases"/>
    <property type="match status" value="1"/>
</dbReference>
<evidence type="ECO:0000256" key="4">
    <source>
        <dbReference type="ARBA" id="ARBA00022840"/>
    </source>
</evidence>
<dbReference type="InterPro" id="IPR045455">
    <property type="entry name" value="NrS-1_pol-like_helicase"/>
</dbReference>
<evidence type="ECO:0000256" key="3">
    <source>
        <dbReference type="ARBA" id="ARBA00022806"/>
    </source>
</evidence>
<keyword evidence="2" id="KW-0378">Hydrolase</keyword>
<sequence length="770" mass="90372">MYDNIPYELKELDRWCCFKIEQGTNGRKTKRPYNPLTNQMAKSNDENTWVSFEDAASLSINYDGIGFFFKEPYIGVDLDGVGKEITEYLENDEAENIVSEFIEILETYAEISPSGNGIHLIVKGELPAKGRRRGNVEIYNHGRFFTMTGKHIGGYSRVNEDEMNKLSYLHSKYILKPDTEKKIINTNKGFGNDLSIEQIIDIAKKSKNGLRFTTLFEGDWSQFYSSQSEADLAFCNDLAFWTARDPQKMDAIFRKSVLYRDKWDETRGEDTYGNITISRAIESCSNEFIPEVSPDNDFQIYVMEQDVKPAKKDKRYSYDDTGNAERLRDYYGDYIRYNYTANSWFYYDGKRWKKDDAGKMKHLVDKVVNKLKDEKLYISDDVDEEDMKKYRYRHWKDSRNHSKKVNMMKECQHLLPIHHHNFDTDFTLFNTQNGYIDLTTGLLHDHEKNKFFTKMSNTEYTDNADCPIWLDFLNDIFLGRQELIDYIQRAVGYSLSGFTSEQVLFVLYGNGRNGKSVFLDIMNEVFGDYATNIRPQAIMAGKNNSDASPEIAKLDGARFVTTTEPNEGDRFDEGLLKQLTGGDKVSARRLYENEFEFTPQLKLWMATNHKPYVRGTDDGIWRRFVIIPFEKQIPLHEVDKDLTQKLKKELPAIIKWCVDGYLEWQRIGLAEPKIIREQREEYRTEMDPIEMFLDECCELNPLEKINSSELYSAYSYWAKENHQYLMNNTKFGKEMIKKFERKKYQGRKFYYGLNLTTEAKQEQNKFMLNI</sequence>
<dbReference type="Gene3D" id="3.40.50.300">
    <property type="entry name" value="P-loop containing nucleotide triphosphate hydrolases"/>
    <property type="match status" value="1"/>
</dbReference>
<dbReference type="InterPro" id="IPR014818">
    <property type="entry name" value="Phage/plasmid_primase_P4_C"/>
</dbReference>
<keyword evidence="3" id="KW-0347">Helicase</keyword>
<dbReference type="InterPro" id="IPR051620">
    <property type="entry name" value="ORF904-like_C"/>
</dbReference>
<keyword evidence="1" id="KW-0547">Nucleotide-binding</keyword>
<dbReference type="AlphaFoldDB" id="A0A2A4GPF7"/>
<dbReference type="GO" id="GO:0005524">
    <property type="term" value="F:ATP binding"/>
    <property type="evidence" value="ECO:0007669"/>
    <property type="project" value="UniProtKB-KW"/>
</dbReference>
<name>A0A2A4GPF7_9STAP</name>
<dbReference type="GO" id="GO:0016787">
    <property type="term" value="F:hydrolase activity"/>
    <property type="evidence" value="ECO:0007669"/>
    <property type="project" value="UniProtKB-KW"/>
</dbReference>
<evidence type="ECO:0000313" key="6">
    <source>
        <dbReference type="Proteomes" id="UP000218335"/>
    </source>
</evidence>
<organism evidence="5 6">
    <name type="scientific">Staphylococcus delphini</name>
    <dbReference type="NCBI Taxonomy" id="53344"/>
    <lineage>
        <taxon>Bacteria</taxon>
        <taxon>Bacillati</taxon>
        <taxon>Bacillota</taxon>
        <taxon>Bacilli</taxon>
        <taxon>Bacillales</taxon>
        <taxon>Staphylococcaceae</taxon>
        <taxon>Staphylococcus</taxon>
        <taxon>Staphylococcus intermedius group</taxon>
    </lineage>
</organism>
<dbReference type="Pfam" id="PF19263">
    <property type="entry name" value="DUF5906"/>
    <property type="match status" value="1"/>
</dbReference>
<evidence type="ECO:0000313" key="5">
    <source>
        <dbReference type="EMBL" id="PCF54130.1"/>
    </source>
</evidence>
<dbReference type="InterPro" id="IPR006500">
    <property type="entry name" value="Helicase_put_C_phage/plasmid"/>
</dbReference>
<proteinExistence type="predicted"/>
<dbReference type="Pfam" id="PF22763">
    <property type="entry name" value="NrS1-1_pol-like_HBD"/>
    <property type="match status" value="1"/>
</dbReference>
<dbReference type="NCBIfam" id="TIGR01613">
    <property type="entry name" value="primase_Cterm"/>
    <property type="match status" value="1"/>
</dbReference>
<dbReference type="PANTHER" id="PTHR35372:SF2">
    <property type="entry name" value="SF3 HELICASE DOMAIN-CONTAINING PROTEIN"/>
    <property type="match status" value="1"/>
</dbReference>
<dbReference type="InterPro" id="IPR027417">
    <property type="entry name" value="P-loop_NTPase"/>
</dbReference>
<dbReference type="GO" id="GO:0004386">
    <property type="term" value="F:helicase activity"/>
    <property type="evidence" value="ECO:0007669"/>
    <property type="project" value="UniProtKB-KW"/>
</dbReference>
<dbReference type="PANTHER" id="PTHR35372">
    <property type="entry name" value="ATP BINDING PROTEIN-RELATED"/>
    <property type="match status" value="1"/>
</dbReference>
<reference evidence="5 6" key="1">
    <citation type="journal article" date="2017" name="PLoS ONE">
        <title>Development of a real-time PCR for detection of Staphylococcus pseudintermedius using a novel automated comparison of whole-genome sequences.</title>
        <authorList>
            <person name="Verstappen K.M."/>
            <person name="Huijbregts L."/>
            <person name="Spaninks M."/>
            <person name="Wagenaar J.A."/>
            <person name="Fluit A.C."/>
            <person name="Duim B."/>
        </authorList>
    </citation>
    <scope>NUCLEOTIDE SEQUENCE [LARGE SCALE GENOMIC DNA]</scope>
    <source>
        <strain evidence="5 6">215070706401-1</strain>
    </source>
</reference>